<dbReference type="Pfam" id="PF04100">
    <property type="entry name" value="Vps53_N"/>
    <property type="match status" value="1"/>
</dbReference>
<evidence type="ECO:0000256" key="6">
    <source>
        <dbReference type="ARBA" id="ARBA00023136"/>
    </source>
</evidence>
<proteinExistence type="inferred from homology"/>
<keyword evidence="6" id="KW-0472">Membrane</keyword>
<dbReference type="OMA" id="YKFAEAK"/>
<dbReference type="HOGENOM" id="CLU_007339_1_0_1"/>
<dbReference type="Gene3D" id="1.10.357.110">
    <property type="entry name" value="Vacuolar protein sorting-associated protein 53, C-terminus"/>
    <property type="match status" value="1"/>
</dbReference>
<feature type="domain" description="Vps53 C-terminal" evidence="8">
    <location>
        <begin position="586"/>
        <end position="674"/>
    </location>
</feature>
<dbReference type="PANTHER" id="PTHR12820:SF0">
    <property type="entry name" value="VACUOLAR PROTEIN SORTING-ASSOCIATED PROTEIN 53 HOMOLOG"/>
    <property type="match status" value="1"/>
</dbReference>
<comment type="subcellular location">
    <subcellularLocation>
        <location evidence="2">Endosome membrane</location>
        <topology evidence="2">Peripheral membrane protein</topology>
    </subcellularLocation>
    <subcellularLocation>
        <location evidence="1">Golgi apparatus</location>
        <location evidence="1">trans-Golgi network membrane</location>
        <topology evidence="1">Peripheral membrane protein</topology>
    </subcellularLocation>
</comment>
<dbReference type="InterPro" id="IPR031745">
    <property type="entry name" value="Vps53_C"/>
</dbReference>
<dbReference type="Proteomes" id="UP000000709">
    <property type="component" value="Unassembled WGS sequence"/>
</dbReference>
<dbReference type="KEGG" id="spaa:SPAPADRAFT_53071"/>
<dbReference type="GO" id="GO:0000938">
    <property type="term" value="C:GARP complex"/>
    <property type="evidence" value="ECO:0007669"/>
    <property type="project" value="InterPro"/>
</dbReference>
<name>G3AGV2_SPAPN</name>
<keyword evidence="5" id="KW-0333">Golgi apparatus</keyword>
<evidence type="ECO:0000256" key="5">
    <source>
        <dbReference type="ARBA" id="ARBA00023034"/>
    </source>
</evidence>
<evidence type="ECO:0000259" key="8">
    <source>
        <dbReference type="Pfam" id="PF16854"/>
    </source>
</evidence>
<evidence type="ECO:0000256" key="3">
    <source>
        <dbReference type="ARBA" id="ARBA00008628"/>
    </source>
</evidence>
<dbReference type="RefSeq" id="XP_007372037.1">
    <property type="nucleotide sequence ID" value="XM_007371975.1"/>
</dbReference>
<dbReference type="eggNOG" id="KOG2180">
    <property type="taxonomic scope" value="Eukaryota"/>
</dbReference>
<sequence length="776" mass="90511">MEDYNYDPTNHLHEIFNSPDSLDELPQLLSHVNQYKLELSKQIKHDINTYNSQPTRIASLNSNISSLIKSIEEVKSNANETQTSITLMTSSIQQLDCYKKNLVLSMTILKRLQMLINVNNQLSEIIHTHNYKEIHSLLGVVKQLLTFFKPFKSIDEINQINLLIIHSQNKLIDDIFIDFEEYVKSHNIDLADQLIYGCEILQLIDVQYKEKLTNWFYNLKLKDFKTIFNNFDEAGSLDNLNRRFIYFNKILTDIQQNYKDIFPENWKIDHEISIMFCKLTKQDLTNLLPKHKSDSKIILENLTKTLEFEKSLNASFQTNEFNQLISSVFEPYLFVWVQEQDKLLNTKILEFSSSSQLPIEFQESKDILTILKVNNVPNLSNSCTELFKNFHKILTQILKLSNGEILIELAKLFSKYLFEYHNRILLPLIPMDEDLTTNESLKYLTMILNTGDYLVNNIDDLSNKFQTLVQSQYKSRIPSFDSSQEIYSQLINKCISKLIVKLTNDYRICWREFFNMNWQSLDQVNDVSSYMSELKSITLKNIQIILPLIIRESFIRNFNDKLIEHLVHSIANNLKSIKPLTVLSVEQILLDVYSLKDLALKLPLYADPNYSEASDKTCSKSYEKFVVSNFHNLESLLKLLIVPSLPIETLIESYFELIGDKSITNFIKVLNLKEINNQFEYIENFKLQLTIGTGDLQTSNKLLQVLEEEEPIVSGHSSRGVTPIPEVMSPMLLPAKKNLNQFERNLREFAMTGENHVNKLNENFKNFGKFFRKESD</sequence>
<evidence type="ECO:0000313" key="9">
    <source>
        <dbReference type="EMBL" id="EGW34625.1"/>
    </source>
</evidence>
<comment type="similarity">
    <text evidence="3">Belongs to the VPS53 family.</text>
</comment>
<dbReference type="GO" id="GO:0005829">
    <property type="term" value="C:cytosol"/>
    <property type="evidence" value="ECO:0007669"/>
    <property type="project" value="GOC"/>
</dbReference>
<dbReference type="GeneID" id="18871755"/>
<dbReference type="InterPro" id="IPR039766">
    <property type="entry name" value="Vps53"/>
</dbReference>
<keyword evidence="4" id="KW-0967">Endosome</keyword>
<evidence type="ECO:0000313" key="10">
    <source>
        <dbReference type="Proteomes" id="UP000000709"/>
    </source>
</evidence>
<dbReference type="InterPro" id="IPR007234">
    <property type="entry name" value="Vps53_N"/>
</dbReference>
<dbReference type="InterPro" id="IPR038260">
    <property type="entry name" value="Vps53_C_sf"/>
</dbReference>
<dbReference type="STRING" id="619300.G3AGV2"/>
<feature type="domain" description="Vps53 N-terminal" evidence="7">
    <location>
        <begin position="5"/>
        <end position="354"/>
    </location>
</feature>
<dbReference type="FunCoup" id="G3AGV2">
    <property type="interactions" value="789"/>
</dbReference>
<gene>
    <name evidence="9" type="ORF">SPAPADRAFT_53071</name>
</gene>
<organism evidence="10">
    <name type="scientific">Spathaspora passalidarum (strain NRRL Y-27907 / 11-Y1)</name>
    <dbReference type="NCBI Taxonomy" id="619300"/>
    <lineage>
        <taxon>Eukaryota</taxon>
        <taxon>Fungi</taxon>
        <taxon>Dikarya</taxon>
        <taxon>Ascomycota</taxon>
        <taxon>Saccharomycotina</taxon>
        <taxon>Pichiomycetes</taxon>
        <taxon>Debaryomycetaceae</taxon>
        <taxon>Spathaspora</taxon>
    </lineage>
</organism>
<dbReference type="InParanoid" id="G3AGV2"/>
<dbReference type="EMBL" id="GL996499">
    <property type="protein sequence ID" value="EGW34625.1"/>
    <property type="molecule type" value="Genomic_DNA"/>
</dbReference>
<reference evidence="9 10" key="1">
    <citation type="journal article" date="2011" name="Proc. Natl. Acad. Sci. U.S.A.">
        <title>Comparative genomics of xylose-fermenting fungi for enhanced biofuel production.</title>
        <authorList>
            <person name="Wohlbach D.J."/>
            <person name="Kuo A."/>
            <person name="Sato T.K."/>
            <person name="Potts K.M."/>
            <person name="Salamov A.A."/>
            <person name="LaButti K.M."/>
            <person name="Sun H."/>
            <person name="Clum A."/>
            <person name="Pangilinan J.L."/>
            <person name="Lindquist E.A."/>
            <person name="Lucas S."/>
            <person name="Lapidus A."/>
            <person name="Jin M."/>
            <person name="Gunawan C."/>
            <person name="Balan V."/>
            <person name="Dale B.E."/>
            <person name="Jeffries T.W."/>
            <person name="Zinkel R."/>
            <person name="Barry K.W."/>
            <person name="Grigoriev I.V."/>
            <person name="Gasch A.P."/>
        </authorList>
    </citation>
    <scope>NUCLEOTIDE SEQUENCE [LARGE SCALE GENOMIC DNA]</scope>
    <source>
        <strain evidence="10">NRRL Y-27907 / 11-Y1</strain>
    </source>
</reference>
<dbReference type="Pfam" id="PF16854">
    <property type="entry name" value="VPS53_C"/>
    <property type="match status" value="1"/>
</dbReference>
<dbReference type="GO" id="GO:0010008">
    <property type="term" value="C:endosome membrane"/>
    <property type="evidence" value="ECO:0007669"/>
    <property type="project" value="UniProtKB-SubCell"/>
</dbReference>
<protein>
    <submittedName>
        <fullName evidence="9">Protein required for protein sorting at the late Golgi</fullName>
    </submittedName>
</protein>
<dbReference type="GO" id="GO:0042147">
    <property type="term" value="P:retrograde transport, endosome to Golgi"/>
    <property type="evidence" value="ECO:0007669"/>
    <property type="project" value="InterPro"/>
</dbReference>
<accession>G3AGV2</accession>
<evidence type="ECO:0000256" key="4">
    <source>
        <dbReference type="ARBA" id="ARBA00022753"/>
    </source>
</evidence>
<evidence type="ECO:0000256" key="1">
    <source>
        <dbReference type="ARBA" id="ARBA00004150"/>
    </source>
</evidence>
<evidence type="ECO:0000256" key="2">
    <source>
        <dbReference type="ARBA" id="ARBA00004481"/>
    </source>
</evidence>
<dbReference type="PANTHER" id="PTHR12820">
    <property type="entry name" value="VACUOLAR SORTING PROTEIN 53"/>
    <property type="match status" value="1"/>
</dbReference>
<keyword evidence="10" id="KW-1185">Reference proteome</keyword>
<dbReference type="AlphaFoldDB" id="G3AGV2"/>
<dbReference type="OrthoDB" id="10261632at2759"/>
<evidence type="ECO:0000259" key="7">
    <source>
        <dbReference type="Pfam" id="PF04100"/>
    </source>
</evidence>